<dbReference type="InterPro" id="IPR057027">
    <property type="entry name" value="TPR_mt"/>
</dbReference>
<comment type="similarity">
    <text evidence="1">Belongs to the CCM1 family.</text>
</comment>
<feature type="repeat" description="PPR" evidence="5">
    <location>
        <begin position="304"/>
        <end position="338"/>
    </location>
</feature>
<evidence type="ECO:0000313" key="8">
    <source>
        <dbReference type="Proteomes" id="UP000008370"/>
    </source>
</evidence>
<comment type="function">
    <text evidence="3">Regulates mitochondrial small subunit maturation by controlling 15S rRNA 5'-end processing. Localizes to the 5' precursor of the 15S rRNA in a position that is subsequently occupied by mS47 in the mature yeast mtSSU. Uses structure and sequence-specific RNA recognition, binding to a single-stranded region of the precursor and specifically recognizing bases -6 to -1. The exchange of Ccm1 for mS47 is coupled to the irreversible removal of precursor rRNA that is accompanied by conformational changes of the mitoribosomal proteins uS5m and mS26. These conformational changes signal completion of 5'-end rRNA processing through protection of the mature 5'-end of the 15S rRNA and stabilization of mS47. The removal of the 5' precursor together with the dissociation of Ccm1 may be catalyzed by the 5'-3' exoribonuclease Pet127. Involved in the specific removal of group I introns in mitochondrial encoded transcripts.</text>
</comment>
<dbReference type="GeneID" id="18914724"/>
<evidence type="ECO:0000256" key="4">
    <source>
        <dbReference type="ARBA" id="ARBA00044511"/>
    </source>
</evidence>
<evidence type="ECO:0000256" key="5">
    <source>
        <dbReference type="PROSITE-ProRule" id="PRU00708"/>
    </source>
</evidence>
<dbReference type="RefSeq" id="XP_007391864.1">
    <property type="nucleotide sequence ID" value="XM_007391802.1"/>
</dbReference>
<sequence>MYRTLVAALRQFRDPRAVFEFVLHDWEAIGTYLNARSVIVSHPETKRPTVYGVDELRRLIYATVDELPSAVDVLVESERTWPQSWRQRAGEFLIDVLIFKRKAHEALAVLREVYRQGLHVPGYYQLEIIQSLAKANSFEIANPMYATLLQALKDHHGKLGYKITETGLYLFARQGDIRRTQRYFRAFRDAGGNPARGAALLLHAHAAKGDATGAVAVFNQYCSDTASSEQVKANIVHYTSVIHAHARRGDHEGMNLWLQKLAAAGYTPDKHVYNVILKAFADKGEIISMGSVLDQMRATGIRPDRVAYTTAITALAEKKDPIAAEALFRQASQDGVVPDRVMLTALMNAHVEAGSWQGAINVFDYLLTQTRRRKINLSIEIYNTLLKAYVLIGAPFSTVFRLFHRLEQMHIRPDDHTFALVMQSACDGNVMDVAEKLYTSVKAMSKSWENGIPLTVYLATIMMGGYLKHGHRKEARQMYQEMIKLGIQPSSVTFANILTAYTNERSEESIQIAKKFLDDLLSVDPHNYDWMQNARGAGSGLEEVYGPLLRIYAKIERADEVETLLQDLFDKGGEPSLANMTALLDVYRRTDNSEGAREVWPQIYKLALEVSNLGYLFHDKEALQSDDPTRPGARRQAIVLAIPLSIYIDALSTAGLHMEVARVWQELKNAGFTFDSHNWNHLCVALVRAGEVERAFEVIERVILPFRRALMQLGVQERDQDPQSPLLTDWEPTADDLSRPPTLWPMRDARRRNNMQKLVRKQHVAVNTVNERPQDFAHALHVLRQVSPQWNQWRPHVATLQALADAYEHLHSGNLVQPVQPAGSAERAPQTIEDVEERASRAQGVLDRIYDNHPNALDYVTRFIEWRKSHGHTMKKRGYMRR</sequence>
<dbReference type="KEGG" id="pco:PHACADRAFT_249699"/>
<dbReference type="NCBIfam" id="TIGR00756">
    <property type="entry name" value="PPR"/>
    <property type="match status" value="2"/>
</dbReference>
<comment type="subunit">
    <text evidence="4">Binds to mitochondrial small subunit 15S rRNA.</text>
</comment>
<dbReference type="AlphaFoldDB" id="K5WIX2"/>
<dbReference type="InterPro" id="IPR002885">
    <property type="entry name" value="PPR_rpt"/>
</dbReference>
<dbReference type="EMBL" id="JH930469">
    <property type="protein sequence ID" value="EKM59300.1"/>
    <property type="molecule type" value="Genomic_DNA"/>
</dbReference>
<accession>K5WIX2</accession>
<dbReference type="PANTHER" id="PTHR47447:SF24">
    <property type="entry name" value="PENTATRICOPEPTIDE REPEAT-CONTAINING PROTEIN"/>
    <property type="match status" value="1"/>
</dbReference>
<keyword evidence="2" id="KW-0677">Repeat</keyword>
<evidence type="ECO:0000313" key="7">
    <source>
        <dbReference type="EMBL" id="EKM59300.1"/>
    </source>
</evidence>
<dbReference type="STRING" id="650164.K5WIX2"/>
<dbReference type="Pfam" id="PF13041">
    <property type="entry name" value="PPR_2"/>
    <property type="match status" value="1"/>
</dbReference>
<evidence type="ECO:0000256" key="1">
    <source>
        <dbReference type="ARBA" id="ARBA00006192"/>
    </source>
</evidence>
<evidence type="ECO:0000256" key="3">
    <source>
        <dbReference type="ARBA" id="ARBA00044493"/>
    </source>
</evidence>
<dbReference type="Pfam" id="PF13812">
    <property type="entry name" value="PPR_3"/>
    <property type="match status" value="1"/>
</dbReference>
<dbReference type="Pfam" id="PF23276">
    <property type="entry name" value="TPR_24"/>
    <property type="match status" value="1"/>
</dbReference>
<dbReference type="Gene3D" id="1.25.40.10">
    <property type="entry name" value="Tetratricopeptide repeat domain"/>
    <property type="match status" value="3"/>
</dbReference>
<feature type="repeat" description="PPR" evidence="5">
    <location>
        <begin position="455"/>
        <end position="489"/>
    </location>
</feature>
<evidence type="ECO:0000259" key="6">
    <source>
        <dbReference type="Pfam" id="PF23276"/>
    </source>
</evidence>
<feature type="repeat" description="PPR" evidence="5">
    <location>
        <begin position="234"/>
        <end position="268"/>
    </location>
</feature>
<dbReference type="OrthoDB" id="185373at2759"/>
<proteinExistence type="inferred from homology"/>
<gene>
    <name evidence="7" type="ORF">PHACADRAFT_249699</name>
</gene>
<dbReference type="PANTHER" id="PTHR47447">
    <property type="entry name" value="OS03G0856100 PROTEIN"/>
    <property type="match status" value="1"/>
</dbReference>
<dbReference type="InterPro" id="IPR011990">
    <property type="entry name" value="TPR-like_helical_dom_sf"/>
</dbReference>
<organism evidence="7 8">
    <name type="scientific">Phanerochaete carnosa (strain HHB-10118-sp)</name>
    <name type="common">White-rot fungus</name>
    <name type="synonym">Peniophora carnosa</name>
    <dbReference type="NCBI Taxonomy" id="650164"/>
    <lineage>
        <taxon>Eukaryota</taxon>
        <taxon>Fungi</taxon>
        <taxon>Dikarya</taxon>
        <taxon>Basidiomycota</taxon>
        <taxon>Agaricomycotina</taxon>
        <taxon>Agaricomycetes</taxon>
        <taxon>Polyporales</taxon>
        <taxon>Phanerochaetaceae</taxon>
        <taxon>Phanerochaete</taxon>
    </lineage>
</organism>
<dbReference type="HOGENOM" id="CLU_007929_0_0_1"/>
<feature type="repeat" description="PPR" evidence="5">
    <location>
        <begin position="378"/>
        <end position="413"/>
    </location>
</feature>
<dbReference type="Proteomes" id="UP000008370">
    <property type="component" value="Unassembled WGS sequence"/>
</dbReference>
<protein>
    <recommendedName>
        <fullName evidence="6">Pentatricopeptide repeat-containing protein-mitochondrial domain-containing protein</fullName>
    </recommendedName>
</protein>
<reference evidence="7 8" key="1">
    <citation type="journal article" date="2012" name="BMC Genomics">
        <title>Comparative genomics of the white-rot fungi, Phanerochaete carnosa and P. chrysosporium, to elucidate the genetic basis of the distinct wood types they colonize.</title>
        <authorList>
            <person name="Suzuki H."/>
            <person name="MacDonald J."/>
            <person name="Syed K."/>
            <person name="Salamov A."/>
            <person name="Hori C."/>
            <person name="Aerts A."/>
            <person name="Henrissat B."/>
            <person name="Wiebenga A."/>
            <person name="vanKuyk P.A."/>
            <person name="Barry K."/>
            <person name="Lindquist E."/>
            <person name="LaButti K."/>
            <person name="Lapidus A."/>
            <person name="Lucas S."/>
            <person name="Coutinho P."/>
            <person name="Gong Y."/>
            <person name="Samejima M."/>
            <person name="Mahadevan R."/>
            <person name="Abou-Zaid M."/>
            <person name="de Vries R.P."/>
            <person name="Igarashi K."/>
            <person name="Yadav J.S."/>
            <person name="Grigoriev I.V."/>
            <person name="Master E.R."/>
        </authorList>
    </citation>
    <scope>NUCLEOTIDE SEQUENCE [LARGE SCALE GENOMIC DNA]</scope>
    <source>
        <strain evidence="7 8">HHB-10118-sp</strain>
    </source>
</reference>
<name>K5WIX2_PHACS</name>
<dbReference type="InParanoid" id="K5WIX2"/>
<feature type="repeat" description="PPR" evidence="5">
    <location>
        <begin position="269"/>
        <end position="303"/>
    </location>
</feature>
<evidence type="ECO:0000256" key="2">
    <source>
        <dbReference type="ARBA" id="ARBA00022737"/>
    </source>
</evidence>
<feature type="domain" description="Pentatricopeptide repeat-containing protein-mitochondrial" evidence="6">
    <location>
        <begin position="240"/>
        <end position="364"/>
    </location>
</feature>
<dbReference type="PROSITE" id="PS51375">
    <property type="entry name" value="PPR"/>
    <property type="match status" value="5"/>
</dbReference>
<keyword evidence="8" id="KW-1185">Reference proteome</keyword>